<evidence type="ECO:0000313" key="1">
    <source>
        <dbReference type="EMBL" id="KPU46309.1"/>
    </source>
</evidence>
<dbReference type="SUPFAM" id="SSF48295">
    <property type="entry name" value="TrpR-like"/>
    <property type="match status" value="1"/>
</dbReference>
<dbReference type="InterPro" id="IPR010921">
    <property type="entry name" value="Trp_repressor/repl_initiator"/>
</dbReference>
<evidence type="ECO:0008006" key="3">
    <source>
        <dbReference type="Google" id="ProtNLM"/>
    </source>
</evidence>
<dbReference type="NCBIfam" id="NF047593">
    <property type="entry name" value="IS66_ISAeme5_TnpA"/>
    <property type="match status" value="1"/>
</dbReference>
<dbReference type="STRING" id="36849.OXPF_00370"/>
<dbReference type="GO" id="GO:0043565">
    <property type="term" value="F:sequence-specific DNA binding"/>
    <property type="evidence" value="ECO:0007669"/>
    <property type="project" value="InterPro"/>
</dbReference>
<protein>
    <recommendedName>
        <fullName evidence="3">Transposase</fullName>
    </recommendedName>
</protein>
<keyword evidence="2" id="KW-1185">Reference proteome</keyword>
<dbReference type="AlphaFoldDB" id="A0A0P8Z2C6"/>
<evidence type="ECO:0000313" key="2">
    <source>
        <dbReference type="Proteomes" id="UP000050326"/>
    </source>
</evidence>
<dbReference type="Pfam" id="PF01527">
    <property type="entry name" value="HTH_Tnp_1"/>
    <property type="match status" value="1"/>
</dbReference>
<proteinExistence type="predicted"/>
<dbReference type="GO" id="GO:0006313">
    <property type="term" value="P:DNA transposition"/>
    <property type="evidence" value="ECO:0007669"/>
    <property type="project" value="InterPro"/>
</dbReference>
<accession>A0A0P8Z2C6</accession>
<gene>
    <name evidence="1" type="ORF">OXPF_00370</name>
</gene>
<organism evidence="1 2">
    <name type="scientific">Oxobacter pfennigii</name>
    <dbReference type="NCBI Taxonomy" id="36849"/>
    <lineage>
        <taxon>Bacteria</taxon>
        <taxon>Bacillati</taxon>
        <taxon>Bacillota</taxon>
        <taxon>Clostridia</taxon>
        <taxon>Eubacteriales</taxon>
        <taxon>Clostridiaceae</taxon>
        <taxon>Oxobacter</taxon>
    </lineage>
</organism>
<comment type="caution">
    <text evidence="1">The sequence shown here is derived from an EMBL/GenBank/DDBJ whole genome shotgun (WGS) entry which is preliminary data.</text>
</comment>
<dbReference type="RefSeq" id="WP_054873204.1">
    <property type="nucleotide sequence ID" value="NZ_LKET01000006.1"/>
</dbReference>
<dbReference type="InterPro" id="IPR002514">
    <property type="entry name" value="Transposase_8"/>
</dbReference>
<sequence length="120" mass="13857">MNTREATQKYRMNKWIEIVRECRSSGQTVSVYCTEHKINPKTYYYWLRRIREAAYESLPAIGDNNTIVPLSIPANPPADIKNHESQSHIVLHYGNVTLEINNNASAVLIENILRAMQNVR</sequence>
<dbReference type="Proteomes" id="UP000050326">
    <property type="component" value="Unassembled WGS sequence"/>
</dbReference>
<dbReference type="EMBL" id="LKET01000006">
    <property type="protein sequence ID" value="KPU46309.1"/>
    <property type="molecule type" value="Genomic_DNA"/>
</dbReference>
<reference evidence="1 2" key="1">
    <citation type="submission" date="2015-09" db="EMBL/GenBank/DDBJ databases">
        <title>Genome sequence of Oxobacter pfennigii DSM 3222.</title>
        <authorList>
            <person name="Poehlein A."/>
            <person name="Bengelsdorf F.R."/>
            <person name="Schiel-Bengelsdorf B."/>
            <person name="Duerre P."/>
            <person name="Daniel R."/>
        </authorList>
    </citation>
    <scope>NUCLEOTIDE SEQUENCE [LARGE SCALE GENOMIC DNA]</scope>
    <source>
        <strain evidence="1 2">DSM 3222</strain>
    </source>
</reference>
<name>A0A0P8Z2C6_9CLOT</name>
<dbReference type="OrthoDB" id="9808061at2"/>
<dbReference type="GO" id="GO:0004803">
    <property type="term" value="F:transposase activity"/>
    <property type="evidence" value="ECO:0007669"/>
    <property type="project" value="InterPro"/>
</dbReference>